<keyword evidence="4" id="KW-0808">Transferase</keyword>
<dbReference type="InterPro" id="IPR003594">
    <property type="entry name" value="HATPase_dom"/>
</dbReference>
<keyword evidence="3" id="KW-0597">Phosphoprotein</keyword>
<evidence type="ECO:0000256" key="6">
    <source>
        <dbReference type="ARBA" id="ARBA00022777"/>
    </source>
</evidence>
<evidence type="ECO:0000256" key="5">
    <source>
        <dbReference type="ARBA" id="ARBA00022741"/>
    </source>
</evidence>
<keyword evidence="14" id="KW-1185">Reference proteome</keyword>
<dbReference type="GeneID" id="96297039"/>
<dbReference type="GO" id="GO:0000155">
    <property type="term" value="F:phosphorelay sensor kinase activity"/>
    <property type="evidence" value="ECO:0007669"/>
    <property type="project" value="InterPro"/>
</dbReference>
<keyword evidence="9" id="KW-0472">Membrane</keyword>
<evidence type="ECO:0000259" key="12">
    <source>
        <dbReference type="Pfam" id="PF13796"/>
    </source>
</evidence>
<dbReference type="GO" id="GO:0005524">
    <property type="term" value="F:ATP binding"/>
    <property type="evidence" value="ECO:0007669"/>
    <property type="project" value="UniProtKB-KW"/>
</dbReference>
<feature type="transmembrane region" description="Helical" evidence="9">
    <location>
        <begin position="39"/>
        <end position="58"/>
    </location>
</feature>
<dbReference type="SUPFAM" id="SSF55874">
    <property type="entry name" value="ATPase domain of HSP90 chaperone/DNA topoisomerase II/histidine kinase"/>
    <property type="match status" value="1"/>
</dbReference>
<dbReference type="EMBL" id="FOQY01000003">
    <property type="protein sequence ID" value="SFI46985.1"/>
    <property type="molecule type" value="Genomic_DNA"/>
</dbReference>
<evidence type="ECO:0000256" key="9">
    <source>
        <dbReference type="SAM" id="Phobius"/>
    </source>
</evidence>
<evidence type="ECO:0000313" key="13">
    <source>
        <dbReference type="EMBL" id="SFI46985.1"/>
    </source>
</evidence>
<feature type="transmembrane region" description="Helical" evidence="9">
    <location>
        <begin position="159"/>
        <end position="180"/>
    </location>
</feature>
<comment type="catalytic activity">
    <reaction evidence="1">
        <text>ATP + protein L-histidine = ADP + protein N-phospho-L-histidine.</text>
        <dbReference type="EC" id="2.7.13.3"/>
    </reaction>
</comment>
<feature type="domain" description="Signal transduction histidine kinase subgroup 3 dimerisation and phosphoacceptor" evidence="11">
    <location>
        <begin position="249"/>
        <end position="314"/>
    </location>
</feature>
<dbReference type="RefSeq" id="WP_093886001.1">
    <property type="nucleotide sequence ID" value="NZ_FOQY01000003.1"/>
</dbReference>
<evidence type="ECO:0000256" key="7">
    <source>
        <dbReference type="ARBA" id="ARBA00022840"/>
    </source>
</evidence>
<feature type="transmembrane region" description="Helical" evidence="9">
    <location>
        <begin position="187"/>
        <end position="204"/>
    </location>
</feature>
<dbReference type="Pfam" id="PF07730">
    <property type="entry name" value="HisKA_3"/>
    <property type="match status" value="1"/>
</dbReference>
<dbReference type="InterPro" id="IPR050482">
    <property type="entry name" value="Sensor_HK_TwoCompSys"/>
</dbReference>
<dbReference type="Pfam" id="PF13796">
    <property type="entry name" value="Sensor"/>
    <property type="match status" value="1"/>
</dbReference>
<evidence type="ECO:0000259" key="11">
    <source>
        <dbReference type="Pfam" id="PF07730"/>
    </source>
</evidence>
<feature type="domain" description="Putative sensor" evidence="12">
    <location>
        <begin position="42"/>
        <end position="220"/>
    </location>
</feature>
<evidence type="ECO:0000256" key="2">
    <source>
        <dbReference type="ARBA" id="ARBA00012438"/>
    </source>
</evidence>
<dbReference type="Gene3D" id="1.20.5.1930">
    <property type="match status" value="1"/>
</dbReference>
<dbReference type="InterPro" id="IPR011712">
    <property type="entry name" value="Sig_transdc_His_kin_sub3_dim/P"/>
</dbReference>
<evidence type="ECO:0000256" key="8">
    <source>
        <dbReference type="ARBA" id="ARBA00023012"/>
    </source>
</evidence>
<keyword evidence="8" id="KW-0902">Two-component regulatory system</keyword>
<dbReference type="Pfam" id="PF02518">
    <property type="entry name" value="HATPase_c"/>
    <property type="match status" value="1"/>
</dbReference>
<gene>
    <name evidence="13" type="ORF">SAMN05216275_103279</name>
</gene>
<dbReference type="PANTHER" id="PTHR24421:SF10">
    <property type="entry name" value="NITRATE_NITRITE SENSOR PROTEIN NARQ"/>
    <property type="match status" value="1"/>
</dbReference>
<dbReference type="Proteomes" id="UP000199111">
    <property type="component" value="Unassembled WGS sequence"/>
</dbReference>
<keyword evidence="7" id="KW-0067">ATP-binding</keyword>
<dbReference type="PANTHER" id="PTHR24421">
    <property type="entry name" value="NITRATE/NITRITE SENSOR PROTEIN NARX-RELATED"/>
    <property type="match status" value="1"/>
</dbReference>
<evidence type="ECO:0000256" key="1">
    <source>
        <dbReference type="ARBA" id="ARBA00000085"/>
    </source>
</evidence>
<feature type="domain" description="Histidine kinase/HSP90-like ATPase" evidence="10">
    <location>
        <begin position="354"/>
        <end position="436"/>
    </location>
</feature>
<name>A0A1I3IG18_9ACTN</name>
<evidence type="ECO:0000259" key="10">
    <source>
        <dbReference type="Pfam" id="PF02518"/>
    </source>
</evidence>
<proteinExistence type="predicted"/>
<dbReference type="AlphaFoldDB" id="A0A1I3IG18"/>
<dbReference type="CDD" id="cd16917">
    <property type="entry name" value="HATPase_UhpB-NarQ-NarX-like"/>
    <property type="match status" value="1"/>
</dbReference>
<organism evidence="13 14">
    <name type="scientific">Streptosporangium canum</name>
    <dbReference type="NCBI Taxonomy" id="324952"/>
    <lineage>
        <taxon>Bacteria</taxon>
        <taxon>Bacillati</taxon>
        <taxon>Actinomycetota</taxon>
        <taxon>Actinomycetes</taxon>
        <taxon>Streptosporangiales</taxon>
        <taxon>Streptosporangiaceae</taxon>
        <taxon>Streptosporangium</taxon>
    </lineage>
</organism>
<protein>
    <recommendedName>
        <fullName evidence="2">histidine kinase</fullName>
        <ecNumber evidence="2">2.7.13.3</ecNumber>
    </recommendedName>
</protein>
<evidence type="ECO:0000313" key="14">
    <source>
        <dbReference type="Proteomes" id="UP000199111"/>
    </source>
</evidence>
<dbReference type="EC" id="2.7.13.3" evidence="2"/>
<accession>A0A1I3IG18</accession>
<reference evidence="14" key="1">
    <citation type="submission" date="2016-10" db="EMBL/GenBank/DDBJ databases">
        <authorList>
            <person name="Varghese N."/>
            <person name="Submissions S."/>
        </authorList>
    </citation>
    <scope>NUCLEOTIDE SEQUENCE [LARGE SCALE GENOMIC DNA]</scope>
    <source>
        <strain evidence="14">CGMCC 4.2126</strain>
    </source>
</reference>
<dbReference type="GO" id="GO:0046983">
    <property type="term" value="F:protein dimerization activity"/>
    <property type="evidence" value="ECO:0007669"/>
    <property type="project" value="InterPro"/>
</dbReference>
<sequence length="439" mass="46537">MTAETAVGGPAVGMPLRRRVPLGPNGPLGMIVDPMTWRAVPYMLVSVFYGAVCSAFMASAIPVALSLVIVWAGLPLLALTMCAWRAAAMLERRLVRLAFGVTIRDPYRPSQGDNLFLRWKDMFVDPATWKDLLYLLLLLPIGVVEFVVSVALWCLGLGMIIVPTVLLFGGNPVTITDGLLVDSVPEALLCVPVGVGVLLVALYATRGMGWLHALLAVALLGAGEKNLLAARAAQLRASRARAVDAAEAERRRIERDLHDGAQQRLLSVAMDLGRAQAKMDSDPQGAREFLAQAHAGAKAAIAELRDLARGIHPAILTDRGLDAALSSLAARAPVRVDLSVEVSHRPPPAVESIAYFVVAESLTNMVKHSEATEVSVRVSREGQRVVVEVHDNGVGAAVPRAGGGLAGLADRAATIDGTLSVNSPLGGPTLIRAELPCQW</sequence>
<evidence type="ECO:0000256" key="3">
    <source>
        <dbReference type="ARBA" id="ARBA00022553"/>
    </source>
</evidence>
<keyword evidence="9" id="KW-1133">Transmembrane helix</keyword>
<dbReference type="InterPro" id="IPR025828">
    <property type="entry name" value="Put_sensor_dom"/>
</dbReference>
<dbReference type="GO" id="GO:0016020">
    <property type="term" value="C:membrane"/>
    <property type="evidence" value="ECO:0007669"/>
    <property type="project" value="InterPro"/>
</dbReference>
<keyword evidence="9" id="KW-0812">Transmembrane</keyword>
<dbReference type="Gene3D" id="3.30.565.10">
    <property type="entry name" value="Histidine kinase-like ATPase, C-terminal domain"/>
    <property type="match status" value="1"/>
</dbReference>
<feature type="transmembrane region" description="Helical" evidence="9">
    <location>
        <begin position="64"/>
        <end position="87"/>
    </location>
</feature>
<evidence type="ECO:0000256" key="4">
    <source>
        <dbReference type="ARBA" id="ARBA00022679"/>
    </source>
</evidence>
<dbReference type="InterPro" id="IPR036890">
    <property type="entry name" value="HATPase_C_sf"/>
</dbReference>
<keyword evidence="5" id="KW-0547">Nucleotide-binding</keyword>
<keyword evidence="6 13" id="KW-0418">Kinase</keyword>
<feature type="transmembrane region" description="Helical" evidence="9">
    <location>
        <begin position="132"/>
        <end position="153"/>
    </location>
</feature>